<name>A0A7Y8GVL5_9BURK</name>
<keyword evidence="2" id="KW-1185">Reference proteome</keyword>
<comment type="caution">
    <text evidence="1">The sequence shown here is derived from an EMBL/GenBank/DDBJ whole genome shotgun (WGS) entry which is preliminary data.</text>
</comment>
<evidence type="ECO:0000313" key="1">
    <source>
        <dbReference type="EMBL" id="NWF45218.1"/>
    </source>
</evidence>
<evidence type="ECO:0000313" key="2">
    <source>
        <dbReference type="Proteomes" id="UP000545507"/>
    </source>
</evidence>
<dbReference type="Proteomes" id="UP000545507">
    <property type="component" value="Unassembled WGS sequence"/>
</dbReference>
<proteinExistence type="predicted"/>
<protein>
    <submittedName>
        <fullName evidence="1">L,D-transpeptidase</fullName>
    </submittedName>
</protein>
<sequence length="188" mass="20390">MATRQADLGATPTSDPVKRIAHWSAASQDHGAMPFVVVDKQAARLYVFDAKARLQADTAVLIGSALGDLSVPGIGQKAIADVRPEERTTPAGRFNGKLGRNLTGEDVVWVDYDAAVSMHRVRAHQPAERRLQRLASETIEDNRISYGCINVPAEFFDAHLLPVFSAQAAAIYVLPDQLTLEQVFGSLP</sequence>
<dbReference type="AlphaFoldDB" id="A0A7Y8GVL5"/>
<gene>
    <name evidence="1" type="ORF">F3K02_08120</name>
</gene>
<accession>A0A7Y8GVL5</accession>
<dbReference type="EMBL" id="VYGV01000006">
    <property type="protein sequence ID" value="NWF45218.1"/>
    <property type="molecule type" value="Genomic_DNA"/>
</dbReference>
<organism evidence="1 2">
    <name type="scientific">Hydrogenophaga aromaticivorans</name>
    <dbReference type="NCBI Taxonomy" id="2610898"/>
    <lineage>
        <taxon>Bacteria</taxon>
        <taxon>Pseudomonadati</taxon>
        <taxon>Pseudomonadota</taxon>
        <taxon>Betaproteobacteria</taxon>
        <taxon>Burkholderiales</taxon>
        <taxon>Comamonadaceae</taxon>
        <taxon>Hydrogenophaga</taxon>
    </lineage>
</organism>
<reference evidence="1 2" key="1">
    <citation type="submission" date="2019-09" db="EMBL/GenBank/DDBJ databases">
        <title>Hydrogenophaga aromatica sp. nov., isolated from a para-xylene-degrading enrichment culture.</title>
        <authorList>
            <person name="Tancsics A."/>
            <person name="Banerjee S."/>
        </authorList>
    </citation>
    <scope>NUCLEOTIDE SEQUENCE [LARGE SCALE GENOMIC DNA]</scope>
    <source>
        <strain evidence="1 2">D2P1</strain>
    </source>
</reference>